<dbReference type="RefSeq" id="WP_152099092.1">
    <property type="nucleotide sequence ID" value="NZ_AP021861.1"/>
</dbReference>
<dbReference type="Proteomes" id="UP000326837">
    <property type="component" value="Chromosome"/>
</dbReference>
<dbReference type="PANTHER" id="PTHR43464">
    <property type="entry name" value="METHYLTRANSFERASE"/>
    <property type="match status" value="1"/>
</dbReference>
<dbReference type="Pfam" id="PF13489">
    <property type="entry name" value="Methyltransf_23"/>
    <property type="match status" value="1"/>
</dbReference>
<evidence type="ECO:0008006" key="6">
    <source>
        <dbReference type="Google" id="ProtNLM"/>
    </source>
</evidence>
<dbReference type="Gene3D" id="3.40.50.150">
    <property type="entry name" value="Vaccinia Virus protein VP39"/>
    <property type="match status" value="1"/>
</dbReference>
<dbReference type="GO" id="GO:0032259">
    <property type="term" value="P:methylation"/>
    <property type="evidence" value="ECO:0007669"/>
    <property type="project" value="UniProtKB-KW"/>
</dbReference>
<evidence type="ECO:0000256" key="2">
    <source>
        <dbReference type="ARBA" id="ARBA00022679"/>
    </source>
</evidence>
<dbReference type="CDD" id="cd02440">
    <property type="entry name" value="AdoMet_MTases"/>
    <property type="match status" value="1"/>
</dbReference>
<protein>
    <recommendedName>
        <fullName evidence="6">Methyltransferase type 11 domain-containing protein</fullName>
    </recommendedName>
</protein>
<keyword evidence="2" id="KW-0808">Transferase</keyword>
<gene>
    <name evidence="4" type="ORF">PLANPX_2892</name>
</gene>
<evidence type="ECO:0000313" key="4">
    <source>
        <dbReference type="EMBL" id="BBO33280.1"/>
    </source>
</evidence>
<sequence>MPMLSDYARRKKIEYFFGDIPKDASILEVGAGDGWVGRYLKEQGWTNYVSVDIVPPADIVGDLRDWRNLGLKESSFDVIIAFEVIEHVDLYQEMFDLLKPGGRLLVTTPVPHMDWACKTLERIGLNQKRTSPHSHLIYFKDIPLFTPVDTRVVKLIGQWGKFTKVAK</sequence>
<proteinExistence type="predicted"/>
<organism evidence="4 5">
    <name type="scientific">Lacipirellula parvula</name>
    <dbReference type="NCBI Taxonomy" id="2650471"/>
    <lineage>
        <taxon>Bacteria</taxon>
        <taxon>Pseudomonadati</taxon>
        <taxon>Planctomycetota</taxon>
        <taxon>Planctomycetia</taxon>
        <taxon>Pirellulales</taxon>
        <taxon>Lacipirellulaceae</taxon>
        <taxon>Lacipirellula</taxon>
    </lineage>
</organism>
<keyword evidence="3" id="KW-0949">S-adenosyl-L-methionine</keyword>
<keyword evidence="5" id="KW-1185">Reference proteome</keyword>
<dbReference type="PANTHER" id="PTHR43464:SF19">
    <property type="entry name" value="UBIQUINONE BIOSYNTHESIS O-METHYLTRANSFERASE, MITOCHONDRIAL"/>
    <property type="match status" value="1"/>
</dbReference>
<dbReference type="InterPro" id="IPR029063">
    <property type="entry name" value="SAM-dependent_MTases_sf"/>
</dbReference>
<name>A0A5K7X9A2_9BACT</name>
<dbReference type="AlphaFoldDB" id="A0A5K7X9A2"/>
<reference evidence="5" key="1">
    <citation type="submission" date="2019-10" db="EMBL/GenBank/DDBJ databases">
        <title>Lacipirellula parvula gen. nov., sp. nov., representing a lineage of planctomycetes widespread in freshwater anoxic habitats, and description of the family Lacipirellulaceae.</title>
        <authorList>
            <person name="Dedysh S.N."/>
            <person name="Kulichevskaya I.S."/>
            <person name="Beletsky A.V."/>
            <person name="Rakitin A.L."/>
            <person name="Mardanov A.V."/>
            <person name="Ivanova A.A."/>
            <person name="Saltykova V.X."/>
            <person name="Rijpstra W.I.C."/>
            <person name="Sinninghe Damste J.S."/>
            <person name="Ravin N.V."/>
        </authorList>
    </citation>
    <scope>NUCLEOTIDE SEQUENCE [LARGE SCALE GENOMIC DNA]</scope>
    <source>
        <strain evidence="5">PX69</strain>
    </source>
</reference>
<evidence type="ECO:0000256" key="3">
    <source>
        <dbReference type="ARBA" id="ARBA00022691"/>
    </source>
</evidence>
<keyword evidence="1" id="KW-0489">Methyltransferase</keyword>
<evidence type="ECO:0000256" key="1">
    <source>
        <dbReference type="ARBA" id="ARBA00022603"/>
    </source>
</evidence>
<dbReference type="KEGG" id="lpav:PLANPX_2892"/>
<dbReference type="SUPFAM" id="SSF53335">
    <property type="entry name" value="S-adenosyl-L-methionine-dependent methyltransferases"/>
    <property type="match status" value="1"/>
</dbReference>
<dbReference type="GO" id="GO:0008168">
    <property type="term" value="F:methyltransferase activity"/>
    <property type="evidence" value="ECO:0007669"/>
    <property type="project" value="UniProtKB-KW"/>
</dbReference>
<evidence type="ECO:0000313" key="5">
    <source>
        <dbReference type="Proteomes" id="UP000326837"/>
    </source>
</evidence>
<dbReference type="EMBL" id="AP021861">
    <property type="protein sequence ID" value="BBO33280.1"/>
    <property type="molecule type" value="Genomic_DNA"/>
</dbReference>
<accession>A0A5K7X9A2</accession>